<gene>
    <name evidence="2" type="ORF">NK125_12145</name>
</gene>
<organism evidence="2 3">
    <name type="scientific">Aequitasia blattaphilus</name>
    <dbReference type="NCBI Taxonomy" id="2949332"/>
    <lineage>
        <taxon>Bacteria</taxon>
        <taxon>Bacillati</taxon>
        <taxon>Bacillota</taxon>
        <taxon>Clostridia</taxon>
        <taxon>Lachnospirales</taxon>
        <taxon>Lachnospiraceae</taxon>
        <taxon>Aequitasia</taxon>
    </lineage>
</organism>
<evidence type="ECO:0000313" key="3">
    <source>
        <dbReference type="Proteomes" id="UP001523566"/>
    </source>
</evidence>
<dbReference type="Pfam" id="PF00381">
    <property type="entry name" value="PTS-HPr"/>
    <property type="match status" value="1"/>
</dbReference>
<dbReference type="Gene3D" id="3.30.1340.10">
    <property type="entry name" value="HPr-like"/>
    <property type="match status" value="1"/>
</dbReference>
<protein>
    <submittedName>
        <fullName evidence="2">HPr family phosphocarrier protein</fullName>
    </submittedName>
</protein>
<dbReference type="InterPro" id="IPR000032">
    <property type="entry name" value="HPr-like"/>
</dbReference>
<feature type="domain" description="HPr" evidence="1">
    <location>
        <begin position="11"/>
        <end position="64"/>
    </location>
</feature>
<name>A0ABT1EBZ4_9FIRM</name>
<evidence type="ECO:0000313" key="2">
    <source>
        <dbReference type="EMBL" id="MCP1103164.1"/>
    </source>
</evidence>
<dbReference type="EMBL" id="JAMZFW010000019">
    <property type="protein sequence ID" value="MCP1103164.1"/>
    <property type="molecule type" value="Genomic_DNA"/>
</dbReference>
<reference evidence="2 3" key="1">
    <citation type="journal article" date="2022" name="Genome Biol. Evol.">
        <title>Host diet, physiology and behaviors set the stage for Lachnospiraceae cladogenesis.</title>
        <authorList>
            <person name="Vera-Ponce De Leon A."/>
            <person name="Schneider M."/>
            <person name="Jahnes B.C."/>
            <person name="Sadowski V."/>
            <person name="Camuy-Velez L.A."/>
            <person name="Duan J."/>
            <person name="Sabree Z.L."/>
        </authorList>
    </citation>
    <scope>NUCLEOTIDE SEQUENCE [LARGE SCALE GENOMIC DNA]</scope>
    <source>
        <strain evidence="2 3">PAL113</strain>
    </source>
</reference>
<accession>A0ABT1EBZ4</accession>
<proteinExistence type="predicted"/>
<dbReference type="Proteomes" id="UP001523566">
    <property type="component" value="Unassembled WGS sequence"/>
</dbReference>
<keyword evidence="3" id="KW-1185">Reference proteome</keyword>
<comment type="caution">
    <text evidence="2">The sequence shown here is derived from an EMBL/GenBank/DDBJ whole genome shotgun (WGS) entry which is preliminary data.</text>
</comment>
<sequence>MSKTMIMFQDARDIEDFANKMSKYPYDMDLKRGRFIVDAKSILSIMNMGVHNKIEFKVHEDEEDLSNLWGDIKPYMA</sequence>
<dbReference type="InterPro" id="IPR035895">
    <property type="entry name" value="HPr-like_sf"/>
</dbReference>
<evidence type="ECO:0000259" key="1">
    <source>
        <dbReference type="Pfam" id="PF00381"/>
    </source>
</evidence>
<dbReference type="RefSeq" id="WP_262066948.1">
    <property type="nucleotide sequence ID" value="NZ_JAMXOD010000019.1"/>
</dbReference>
<dbReference type="SUPFAM" id="SSF55594">
    <property type="entry name" value="HPr-like"/>
    <property type="match status" value="1"/>
</dbReference>